<sequence length="70" mass="8099">MTSEFCDQLRCFIENISCDFVMFTLRPSNGKGEYAVLKSILFLQLEELTVTGDCDFSDDDLFAVKYKKLR</sequence>
<protein>
    <submittedName>
        <fullName evidence="2">Uncharacterized protein</fullName>
    </submittedName>
</protein>
<reference evidence="2" key="1">
    <citation type="submission" date="2016-11" db="UniProtKB">
        <authorList>
            <consortium name="WormBaseParasite"/>
        </authorList>
    </citation>
    <scope>IDENTIFICATION</scope>
</reference>
<dbReference type="Proteomes" id="UP000095283">
    <property type="component" value="Unplaced"/>
</dbReference>
<evidence type="ECO:0000313" key="1">
    <source>
        <dbReference type="Proteomes" id="UP000095283"/>
    </source>
</evidence>
<accession>A0A1I7WHW9</accession>
<evidence type="ECO:0000313" key="2">
    <source>
        <dbReference type="WBParaSite" id="Hba_04600"/>
    </source>
</evidence>
<dbReference type="WBParaSite" id="Hba_04600">
    <property type="protein sequence ID" value="Hba_04600"/>
    <property type="gene ID" value="Hba_04600"/>
</dbReference>
<proteinExistence type="predicted"/>
<dbReference type="AlphaFoldDB" id="A0A1I7WHW9"/>
<keyword evidence="1" id="KW-1185">Reference proteome</keyword>
<name>A0A1I7WHW9_HETBA</name>
<organism evidence="1 2">
    <name type="scientific">Heterorhabditis bacteriophora</name>
    <name type="common">Entomopathogenic nematode worm</name>
    <dbReference type="NCBI Taxonomy" id="37862"/>
    <lineage>
        <taxon>Eukaryota</taxon>
        <taxon>Metazoa</taxon>
        <taxon>Ecdysozoa</taxon>
        <taxon>Nematoda</taxon>
        <taxon>Chromadorea</taxon>
        <taxon>Rhabditida</taxon>
        <taxon>Rhabditina</taxon>
        <taxon>Rhabditomorpha</taxon>
        <taxon>Strongyloidea</taxon>
        <taxon>Heterorhabditidae</taxon>
        <taxon>Heterorhabditis</taxon>
    </lineage>
</organism>